<evidence type="ECO:0000313" key="2">
    <source>
        <dbReference type="Proteomes" id="UP001628124"/>
    </source>
</evidence>
<dbReference type="EMBL" id="BAABMM010000042">
    <property type="protein sequence ID" value="GAA5253021.1"/>
    <property type="molecule type" value="Genomic_DNA"/>
</dbReference>
<accession>A0ABP9TUV1</accession>
<organism evidence="1 2">
    <name type="scientific">Candidatus Rickettsia kedanie</name>
    <dbReference type="NCBI Taxonomy" id="3115352"/>
    <lineage>
        <taxon>Bacteria</taxon>
        <taxon>Pseudomonadati</taxon>
        <taxon>Pseudomonadota</taxon>
        <taxon>Alphaproteobacteria</taxon>
        <taxon>Rickettsiales</taxon>
        <taxon>Rickettsiaceae</taxon>
        <taxon>Rickettsieae</taxon>
        <taxon>Rickettsia</taxon>
        <taxon>spotted fever group</taxon>
    </lineage>
</organism>
<keyword evidence="2" id="KW-1185">Reference proteome</keyword>
<evidence type="ECO:0000313" key="1">
    <source>
        <dbReference type="EMBL" id="GAA5253021.1"/>
    </source>
</evidence>
<sequence>MFTSSWLNKIPLITGAIFGTSYWAKCMMDSNEQIKLFTKAHEATKAAGYLATSELESFVYGTAVDKNGVDQFTGKYIEGTNGQIISNTITRVPTLSLTEDGVGYKHNGGYAIV</sequence>
<comment type="caution">
    <text evidence="1">The sequence shown here is derived from an EMBL/GenBank/DDBJ whole genome shotgun (WGS) entry which is preliminary data.</text>
</comment>
<reference evidence="1 2" key="1">
    <citation type="journal article" date="2024" name="Microbiol. Immunol.">
        <title>Discovery of a novel spotted fever group Rickettsia, 'Candidatus Rickettsia kedanie,' in unfed larval chigger mites, Leptotrombidium scutellare.</title>
        <authorList>
            <person name="Ogawa M."/>
            <person name="Matsutani M."/>
            <person name="Katayama T."/>
            <person name="Takada N."/>
            <person name="Noda S."/>
            <person name="Takahashi M."/>
            <person name="Kageyama D."/>
            <person name="Hanaoka N."/>
            <person name="Ebihara H."/>
        </authorList>
    </citation>
    <scope>NUCLEOTIDE SEQUENCE [LARGE SCALE GENOMIC DNA]</scope>
    <source>
        <strain evidence="1 2">KNCP2-13</strain>
    </source>
</reference>
<name>A0ABP9TUV1_9RICK</name>
<dbReference type="Proteomes" id="UP001628124">
    <property type="component" value="Unassembled WGS sequence"/>
</dbReference>
<proteinExistence type="predicted"/>
<gene>
    <name evidence="1" type="ORF">KNCP2_13090</name>
</gene>
<protein>
    <submittedName>
        <fullName evidence="1">Uncharacterized protein</fullName>
    </submittedName>
</protein>